<feature type="chain" id="PRO_5034510131" evidence="1">
    <location>
        <begin position="25"/>
        <end position="246"/>
    </location>
</feature>
<organism evidence="2 3">
    <name type="scientific">Acanthaster planci</name>
    <name type="common">Crown-of-thorns starfish</name>
    <dbReference type="NCBI Taxonomy" id="133434"/>
    <lineage>
        <taxon>Eukaryota</taxon>
        <taxon>Metazoa</taxon>
        <taxon>Echinodermata</taxon>
        <taxon>Eleutherozoa</taxon>
        <taxon>Asterozoa</taxon>
        <taxon>Asteroidea</taxon>
        <taxon>Valvatacea</taxon>
        <taxon>Valvatida</taxon>
        <taxon>Acanthasteridae</taxon>
        <taxon>Acanthaster</taxon>
    </lineage>
</organism>
<dbReference type="KEGG" id="aplc:110985695"/>
<gene>
    <name evidence="3" type="primary">LOC110985695</name>
</gene>
<dbReference type="OMA" id="GINTHPW"/>
<dbReference type="Proteomes" id="UP000694845">
    <property type="component" value="Unplaced"/>
</dbReference>
<sequence>MMPTGLLAFAVAASNTMFSAEARAHVCYQGQELHTDGDGNEAYKWVLTAQDPCECSDISRLFGGINTHPWALKGHDPSTGTLDNYQQHKCPLEPTTAVLAACNVVTISVGSHEKSSLLSITLNDMSVWELEFNVSPQGSATQITKEIIRFWQSGMAATPADYRIEFSPNAVEILKEGAQAKRVDLIYVNWSNKHSVALGGDQLIFDGTSYPTNLIVNFEGIRFAQLESDSGVGATWIFFNVPCSWQ</sequence>
<evidence type="ECO:0000313" key="3">
    <source>
        <dbReference type="RefSeq" id="XP_022102598.1"/>
    </source>
</evidence>
<name>A0A8B7ZAB7_ACAPL</name>
<dbReference type="GeneID" id="110985695"/>
<protein>
    <submittedName>
        <fullName evidence="3">Uncharacterized protein LOC110985695</fullName>
    </submittedName>
</protein>
<feature type="signal peptide" evidence="1">
    <location>
        <begin position="1"/>
        <end position="24"/>
    </location>
</feature>
<dbReference type="AlphaFoldDB" id="A0A8B7ZAB7"/>
<keyword evidence="1" id="KW-0732">Signal</keyword>
<accession>A0A8B7ZAB7</accession>
<reference evidence="3" key="1">
    <citation type="submission" date="2025-08" db="UniProtKB">
        <authorList>
            <consortium name="RefSeq"/>
        </authorList>
    </citation>
    <scope>IDENTIFICATION</scope>
</reference>
<proteinExistence type="predicted"/>
<evidence type="ECO:0000313" key="2">
    <source>
        <dbReference type="Proteomes" id="UP000694845"/>
    </source>
</evidence>
<dbReference type="RefSeq" id="XP_022102598.1">
    <property type="nucleotide sequence ID" value="XM_022246906.1"/>
</dbReference>
<evidence type="ECO:0000256" key="1">
    <source>
        <dbReference type="SAM" id="SignalP"/>
    </source>
</evidence>
<keyword evidence="2" id="KW-1185">Reference proteome</keyword>